<evidence type="ECO:0000313" key="2">
    <source>
        <dbReference type="EMBL" id="CAK9064147.1"/>
    </source>
</evidence>
<dbReference type="Proteomes" id="UP001642464">
    <property type="component" value="Unassembled WGS sequence"/>
</dbReference>
<sequence>MMQWYSGKVVRLCGVTFLDQAAFGEVARAGLNAIKDRRTVSLLPSSEPRMIAASDAAHEMGKGSMLMHGYQCNWQKSTMEQLSDESDFTIEYSFAEVEVPVTGKDDELDEDEEVMEDGTAISKVGVPRRYFWIVAAFLVLTTTALAWLLHVNLNAELKLPEEFRKREDDEEEDLMTAEGVPSPLSAIRFLAATR</sequence>
<keyword evidence="1" id="KW-1133">Transmembrane helix</keyword>
<proteinExistence type="predicted"/>
<keyword evidence="1" id="KW-0812">Transmembrane</keyword>
<reference evidence="2 3" key="1">
    <citation type="submission" date="2024-02" db="EMBL/GenBank/DDBJ databases">
        <authorList>
            <person name="Chen Y."/>
            <person name="Shah S."/>
            <person name="Dougan E. K."/>
            <person name="Thang M."/>
            <person name="Chan C."/>
        </authorList>
    </citation>
    <scope>NUCLEOTIDE SEQUENCE [LARGE SCALE GENOMIC DNA]</scope>
</reference>
<keyword evidence="3" id="KW-1185">Reference proteome</keyword>
<dbReference type="EMBL" id="CAXAMM010029136">
    <property type="protein sequence ID" value="CAK9064147.1"/>
    <property type="molecule type" value="Genomic_DNA"/>
</dbReference>
<comment type="caution">
    <text evidence="2">The sequence shown here is derived from an EMBL/GenBank/DDBJ whole genome shotgun (WGS) entry which is preliminary data.</text>
</comment>
<keyword evidence="1" id="KW-0472">Membrane</keyword>
<accession>A0ABP0NLY5</accession>
<feature type="transmembrane region" description="Helical" evidence="1">
    <location>
        <begin position="130"/>
        <end position="149"/>
    </location>
</feature>
<organism evidence="2 3">
    <name type="scientific">Durusdinium trenchii</name>
    <dbReference type="NCBI Taxonomy" id="1381693"/>
    <lineage>
        <taxon>Eukaryota</taxon>
        <taxon>Sar</taxon>
        <taxon>Alveolata</taxon>
        <taxon>Dinophyceae</taxon>
        <taxon>Suessiales</taxon>
        <taxon>Symbiodiniaceae</taxon>
        <taxon>Durusdinium</taxon>
    </lineage>
</organism>
<gene>
    <name evidence="2" type="ORF">SCF082_LOCUS33090</name>
</gene>
<evidence type="ECO:0000313" key="3">
    <source>
        <dbReference type="Proteomes" id="UP001642464"/>
    </source>
</evidence>
<protein>
    <submittedName>
        <fullName evidence="2">Uncharacterized protein</fullName>
    </submittedName>
</protein>
<evidence type="ECO:0000256" key="1">
    <source>
        <dbReference type="SAM" id="Phobius"/>
    </source>
</evidence>
<name>A0ABP0NLY5_9DINO</name>